<feature type="domain" description="RING-type" evidence="5">
    <location>
        <begin position="192"/>
        <end position="233"/>
    </location>
</feature>
<evidence type="ECO:0000256" key="3">
    <source>
        <dbReference type="ARBA" id="ARBA00022833"/>
    </source>
</evidence>
<dbReference type="GO" id="GO:0016567">
    <property type="term" value="P:protein ubiquitination"/>
    <property type="evidence" value="ECO:0007669"/>
    <property type="project" value="TreeGrafter"/>
</dbReference>
<evidence type="ECO:0000256" key="2">
    <source>
        <dbReference type="ARBA" id="ARBA00022771"/>
    </source>
</evidence>
<dbReference type="GO" id="GO:0008270">
    <property type="term" value="F:zinc ion binding"/>
    <property type="evidence" value="ECO:0007669"/>
    <property type="project" value="UniProtKB-KW"/>
</dbReference>
<dbReference type="PANTHER" id="PTHR15710">
    <property type="entry name" value="E3 UBIQUITIN-PROTEIN LIGASE PRAJA"/>
    <property type="match status" value="1"/>
</dbReference>
<proteinExistence type="predicted"/>
<evidence type="ECO:0000313" key="7">
    <source>
        <dbReference type="Proteomes" id="UP000554482"/>
    </source>
</evidence>
<dbReference type="OrthoDB" id="3365801at2759"/>
<keyword evidence="1" id="KW-0479">Metal-binding</keyword>
<dbReference type="Gene3D" id="3.30.40.10">
    <property type="entry name" value="Zinc/RING finger domain, C3HC4 (zinc finger)"/>
    <property type="match status" value="1"/>
</dbReference>
<dbReference type="EMBL" id="JABWDY010012022">
    <property type="protein sequence ID" value="KAF5199399.1"/>
    <property type="molecule type" value="Genomic_DNA"/>
</dbReference>
<protein>
    <submittedName>
        <fullName evidence="6">E3 ubiquitin-protein ligase ring1</fullName>
    </submittedName>
</protein>
<sequence length="240" mass="27905">MAQPVCVYQLFKLAYHAEYTTSSSSSDSHEDTKALFRIIVKEKRRSLEQSASGRLVMAEEDIPAVENEFRIVYVHMCTPVVIEYMITRRAAASLINLNPLYRPMILKYISTSTNEFVEYSMNDRPKHLYVDVNLELTSYLCHPDEETLIQSALQESINTYEQNRYGSIPASRTSIEELKLKKFVKDESKDVCSICREEFFVDMEVAEMPCLHIYHKPCIVQWLEIKNVCPLCRHEMPIDD</sequence>
<dbReference type="GO" id="GO:0005737">
    <property type="term" value="C:cytoplasm"/>
    <property type="evidence" value="ECO:0007669"/>
    <property type="project" value="TreeGrafter"/>
</dbReference>
<keyword evidence="7" id="KW-1185">Reference proteome</keyword>
<evidence type="ECO:0000256" key="4">
    <source>
        <dbReference type="PROSITE-ProRule" id="PRU00175"/>
    </source>
</evidence>
<organism evidence="6 7">
    <name type="scientific">Thalictrum thalictroides</name>
    <name type="common">Rue-anemone</name>
    <name type="synonym">Anemone thalictroides</name>
    <dbReference type="NCBI Taxonomy" id="46969"/>
    <lineage>
        <taxon>Eukaryota</taxon>
        <taxon>Viridiplantae</taxon>
        <taxon>Streptophyta</taxon>
        <taxon>Embryophyta</taxon>
        <taxon>Tracheophyta</taxon>
        <taxon>Spermatophyta</taxon>
        <taxon>Magnoliopsida</taxon>
        <taxon>Ranunculales</taxon>
        <taxon>Ranunculaceae</taxon>
        <taxon>Thalictroideae</taxon>
        <taxon>Thalictrum</taxon>
    </lineage>
</organism>
<accession>A0A7J6WPV7</accession>
<keyword evidence="3" id="KW-0862">Zinc</keyword>
<dbReference type="Pfam" id="PF13639">
    <property type="entry name" value="zf-RING_2"/>
    <property type="match status" value="1"/>
</dbReference>
<comment type="caution">
    <text evidence="6">The sequence shown here is derived from an EMBL/GenBank/DDBJ whole genome shotgun (WGS) entry which is preliminary data.</text>
</comment>
<dbReference type="InterPro" id="IPR001841">
    <property type="entry name" value="Znf_RING"/>
</dbReference>
<evidence type="ECO:0000256" key="1">
    <source>
        <dbReference type="ARBA" id="ARBA00022723"/>
    </source>
</evidence>
<dbReference type="InterPro" id="IPR013083">
    <property type="entry name" value="Znf_RING/FYVE/PHD"/>
</dbReference>
<evidence type="ECO:0000259" key="5">
    <source>
        <dbReference type="PROSITE" id="PS50089"/>
    </source>
</evidence>
<evidence type="ECO:0000313" key="6">
    <source>
        <dbReference type="EMBL" id="KAF5199399.1"/>
    </source>
</evidence>
<reference evidence="6 7" key="1">
    <citation type="submission" date="2020-06" db="EMBL/GenBank/DDBJ databases">
        <title>Transcriptomic and genomic resources for Thalictrum thalictroides and T. hernandezii: Facilitating candidate gene discovery in an emerging model plant lineage.</title>
        <authorList>
            <person name="Arias T."/>
            <person name="Riano-Pachon D.M."/>
            <person name="Di Stilio V.S."/>
        </authorList>
    </citation>
    <scope>NUCLEOTIDE SEQUENCE [LARGE SCALE GENOMIC DNA]</scope>
    <source>
        <strain evidence="7">cv. WT478/WT964</strain>
        <tissue evidence="6">Leaves</tissue>
    </source>
</reference>
<dbReference type="SUPFAM" id="SSF57850">
    <property type="entry name" value="RING/U-box"/>
    <property type="match status" value="1"/>
</dbReference>
<name>A0A7J6WPV7_THATH</name>
<dbReference type="Proteomes" id="UP000554482">
    <property type="component" value="Unassembled WGS sequence"/>
</dbReference>
<gene>
    <name evidence="6" type="ORF">FRX31_011014</name>
</gene>
<dbReference type="AlphaFoldDB" id="A0A7J6WPV7"/>
<dbReference type="GO" id="GO:0061630">
    <property type="term" value="F:ubiquitin protein ligase activity"/>
    <property type="evidence" value="ECO:0007669"/>
    <property type="project" value="TreeGrafter"/>
</dbReference>
<dbReference type="PANTHER" id="PTHR15710:SF77">
    <property type="entry name" value="RING-H2 FINGER PROTEIN ATL21B"/>
    <property type="match status" value="1"/>
</dbReference>
<dbReference type="SMART" id="SM00184">
    <property type="entry name" value="RING"/>
    <property type="match status" value="1"/>
</dbReference>
<dbReference type="PROSITE" id="PS50089">
    <property type="entry name" value="ZF_RING_2"/>
    <property type="match status" value="1"/>
</dbReference>
<keyword evidence="2 4" id="KW-0863">Zinc-finger</keyword>